<accession>A0A556MGG7</accession>
<reference evidence="2 3" key="1">
    <citation type="submission" date="2019-07" db="EMBL/GenBank/DDBJ databases">
        <authorList>
            <person name="Huq M.A."/>
        </authorList>
    </citation>
    <scope>NUCLEOTIDE SEQUENCE [LARGE SCALE GENOMIC DNA]</scope>
    <source>
        <strain evidence="2 3">MAH-3</strain>
    </source>
</reference>
<dbReference type="EMBL" id="VLPL01000017">
    <property type="protein sequence ID" value="TSJ38949.1"/>
    <property type="molecule type" value="Genomic_DNA"/>
</dbReference>
<protein>
    <submittedName>
        <fullName evidence="2">Transposase</fullName>
    </submittedName>
</protein>
<keyword evidence="3" id="KW-1185">Reference proteome</keyword>
<name>A0A556MGG7_9FLAO</name>
<gene>
    <name evidence="2" type="ORF">FO442_18625</name>
</gene>
<dbReference type="SUPFAM" id="SSF48295">
    <property type="entry name" value="TrpR-like"/>
    <property type="match status" value="1"/>
</dbReference>
<evidence type="ECO:0000256" key="1">
    <source>
        <dbReference type="SAM" id="Coils"/>
    </source>
</evidence>
<evidence type="ECO:0000313" key="2">
    <source>
        <dbReference type="EMBL" id="TSJ38949.1"/>
    </source>
</evidence>
<dbReference type="AlphaFoldDB" id="A0A556MGG7"/>
<dbReference type="InterPro" id="IPR010921">
    <property type="entry name" value="Trp_repressor/repl_initiator"/>
</dbReference>
<keyword evidence="1" id="KW-0175">Coiled coil</keyword>
<proteinExistence type="predicted"/>
<organism evidence="2 3">
    <name type="scientific">Fluviicola chungangensis</name>
    <dbReference type="NCBI Taxonomy" id="2597671"/>
    <lineage>
        <taxon>Bacteria</taxon>
        <taxon>Pseudomonadati</taxon>
        <taxon>Bacteroidota</taxon>
        <taxon>Flavobacteriia</taxon>
        <taxon>Flavobacteriales</taxon>
        <taxon>Crocinitomicaceae</taxon>
        <taxon>Fluviicola</taxon>
    </lineage>
</organism>
<comment type="caution">
    <text evidence="2">The sequence shown here is derived from an EMBL/GenBank/DDBJ whole genome shotgun (WGS) entry which is preliminary data.</text>
</comment>
<feature type="coiled-coil region" evidence="1">
    <location>
        <begin position="84"/>
        <end position="111"/>
    </location>
</feature>
<dbReference type="Proteomes" id="UP000316008">
    <property type="component" value="Unassembled WGS sequence"/>
</dbReference>
<sequence length="120" mass="14035">MSYQWNSKYSIETAIEVARKIDSGELSYRKAQQIYGIQAQGTVWKWVKNYRSGKLTLPPMLQEYTGEDTAEVLAYKLRISEESLKLANLHVETLKTVIDQAEKELKIDLRKKYFTQRSKK</sequence>
<dbReference type="GO" id="GO:0043565">
    <property type="term" value="F:sequence-specific DNA binding"/>
    <property type="evidence" value="ECO:0007669"/>
    <property type="project" value="InterPro"/>
</dbReference>
<dbReference type="RefSeq" id="WP_144334728.1">
    <property type="nucleotide sequence ID" value="NZ_VLPL01000017.1"/>
</dbReference>
<evidence type="ECO:0000313" key="3">
    <source>
        <dbReference type="Proteomes" id="UP000316008"/>
    </source>
</evidence>
<dbReference type="OrthoDB" id="853599at2"/>